<protein>
    <submittedName>
        <fullName evidence="1">Uncharacterized protein</fullName>
    </submittedName>
</protein>
<dbReference type="Proteomes" id="UP001431783">
    <property type="component" value="Unassembled WGS sequence"/>
</dbReference>
<reference evidence="1 2" key="1">
    <citation type="submission" date="2023-03" db="EMBL/GenBank/DDBJ databases">
        <title>Genome insight into feeding habits of ladybird beetles.</title>
        <authorList>
            <person name="Li H.-S."/>
            <person name="Huang Y.-H."/>
            <person name="Pang H."/>
        </authorList>
    </citation>
    <scope>NUCLEOTIDE SEQUENCE [LARGE SCALE GENOMIC DNA]</scope>
    <source>
        <strain evidence="1">SYSU_2023b</strain>
        <tissue evidence="1">Whole body</tissue>
    </source>
</reference>
<sequence>MRTLTDSDRNTLPRGWVRQAVMGMLKWKDVPTTRDDMMRGGTLKVLYLLEIIFSICRYRSVESEMILSNHSLQYFHVS</sequence>
<name>A0AAW1UR16_9CUCU</name>
<gene>
    <name evidence="1" type="ORF">WA026_010761</name>
</gene>
<proteinExistence type="predicted"/>
<evidence type="ECO:0000313" key="2">
    <source>
        <dbReference type="Proteomes" id="UP001431783"/>
    </source>
</evidence>
<dbReference type="EMBL" id="JARQZJ010000095">
    <property type="protein sequence ID" value="KAK9885263.1"/>
    <property type="molecule type" value="Genomic_DNA"/>
</dbReference>
<evidence type="ECO:0000313" key="1">
    <source>
        <dbReference type="EMBL" id="KAK9885263.1"/>
    </source>
</evidence>
<accession>A0AAW1UR16</accession>
<comment type="caution">
    <text evidence="1">The sequence shown here is derived from an EMBL/GenBank/DDBJ whole genome shotgun (WGS) entry which is preliminary data.</text>
</comment>
<organism evidence="1 2">
    <name type="scientific">Henosepilachna vigintioctopunctata</name>
    <dbReference type="NCBI Taxonomy" id="420089"/>
    <lineage>
        <taxon>Eukaryota</taxon>
        <taxon>Metazoa</taxon>
        <taxon>Ecdysozoa</taxon>
        <taxon>Arthropoda</taxon>
        <taxon>Hexapoda</taxon>
        <taxon>Insecta</taxon>
        <taxon>Pterygota</taxon>
        <taxon>Neoptera</taxon>
        <taxon>Endopterygota</taxon>
        <taxon>Coleoptera</taxon>
        <taxon>Polyphaga</taxon>
        <taxon>Cucujiformia</taxon>
        <taxon>Coccinelloidea</taxon>
        <taxon>Coccinellidae</taxon>
        <taxon>Epilachninae</taxon>
        <taxon>Epilachnini</taxon>
        <taxon>Henosepilachna</taxon>
    </lineage>
</organism>
<keyword evidence="2" id="KW-1185">Reference proteome</keyword>
<dbReference type="AlphaFoldDB" id="A0AAW1UR16"/>